<evidence type="ECO:0000256" key="6">
    <source>
        <dbReference type="ARBA" id="ARBA00022692"/>
    </source>
</evidence>
<dbReference type="OrthoDB" id="3255035at2759"/>
<evidence type="ECO:0000256" key="9">
    <source>
        <dbReference type="ARBA" id="ARBA00022805"/>
    </source>
</evidence>
<dbReference type="PANTHER" id="PTHR10903:SF135">
    <property type="entry name" value="TRANSLOCASE OF CHLOROPLAST 120, CHLOROPLASTIC-RELATED"/>
    <property type="match status" value="1"/>
</dbReference>
<dbReference type="Gene3D" id="3.40.50.300">
    <property type="entry name" value="P-loop containing nucleotide triphosphate hydrolases"/>
    <property type="match status" value="2"/>
</dbReference>
<dbReference type="Proteomes" id="UP000001861">
    <property type="component" value="Unassembled WGS sequence"/>
</dbReference>
<evidence type="ECO:0000313" key="16">
    <source>
        <dbReference type="EMBL" id="EAU89208.1"/>
    </source>
</evidence>
<evidence type="ECO:0000256" key="12">
    <source>
        <dbReference type="ARBA" id="ARBA00022989"/>
    </source>
</evidence>
<keyword evidence="3" id="KW-0813">Transport</keyword>
<comment type="subcellular location">
    <subcellularLocation>
        <location evidence="2">Membrane</location>
        <topology evidence="2">Single-pass membrane protein</topology>
    </subcellularLocation>
    <subcellularLocation>
        <location evidence="14">Plastid</location>
        <location evidence="14">Chloroplast outer membrane</location>
    </subcellularLocation>
</comment>
<name>A8NCZ2_COPC7</name>
<feature type="domain" description="G" evidence="15">
    <location>
        <begin position="204"/>
        <end position="283"/>
    </location>
</feature>
<evidence type="ECO:0000256" key="3">
    <source>
        <dbReference type="ARBA" id="ARBA00022448"/>
    </source>
</evidence>
<accession>A8NCZ2</accession>
<evidence type="ECO:0000259" key="15">
    <source>
        <dbReference type="Pfam" id="PF01926"/>
    </source>
</evidence>
<keyword evidence="10" id="KW-0460">Magnesium</keyword>
<reference evidence="16 17" key="1">
    <citation type="journal article" date="2010" name="Proc. Natl. Acad. Sci. U.S.A.">
        <title>Insights into evolution of multicellular fungi from the assembled chromosomes of the mushroom Coprinopsis cinerea (Coprinus cinereus).</title>
        <authorList>
            <person name="Stajich J.E."/>
            <person name="Wilke S.K."/>
            <person name="Ahren D."/>
            <person name="Au C.H."/>
            <person name="Birren B.W."/>
            <person name="Borodovsky M."/>
            <person name="Burns C."/>
            <person name="Canback B."/>
            <person name="Casselton L.A."/>
            <person name="Cheng C.K."/>
            <person name="Deng J."/>
            <person name="Dietrich F.S."/>
            <person name="Fargo D.C."/>
            <person name="Farman M.L."/>
            <person name="Gathman A.C."/>
            <person name="Goldberg J."/>
            <person name="Guigo R."/>
            <person name="Hoegger P.J."/>
            <person name="Hooker J.B."/>
            <person name="Huggins A."/>
            <person name="James T.Y."/>
            <person name="Kamada T."/>
            <person name="Kilaru S."/>
            <person name="Kodira C."/>
            <person name="Kues U."/>
            <person name="Kupfer D."/>
            <person name="Kwan H.S."/>
            <person name="Lomsadze A."/>
            <person name="Li W."/>
            <person name="Lilly W.W."/>
            <person name="Ma L.J."/>
            <person name="Mackey A.J."/>
            <person name="Manning G."/>
            <person name="Martin F."/>
            <person name="Muraguchi H."/>
            <person name="Natvig D.O."/>
            <person name="Palmerini H."/>
            <person name="Ramesh M.A."/>
            <person name="Rehmeyer C.J."/>
            <person name="Roe B.A."/>
            <person name="Shenoy N."/>
            <person name="Stanke M."/>
            <person name="Ter-Hovhannisyan V."/>
            <person name="Tunlid A."/>
            <person name="Velagapudi R."/>
            <person name="Vision T.J."/>
            <person name="Zeng Q."/>
            <person name="Zolan M.E."/>
            <person name="Pukkila P.J."/>
        </authorList>
    </citation>
    <scope>NUCLEOTIDE SEQUENCE [LARGE SCALE GENOMIC DNA]</scope>
    <source>
        <strain evidence="17">Okayama-7 / 130 / ATCC MYA-4618 / FGSC 9003</strain>
    </source>
</reference>
<comment type="caution">
    <text evidence="16">The sequence shown here is derived from an EMBL/GenBank/DDBJ whole genome shotgun (WGS) entry which is preliminary data.</text>
</comment>
<dbReference type="Pfam" id="PF01926">
    <property type="entry name" value="MMR_HSR1"/>
    <property type="match status" value="2"/>
</dbReference>
<dbReference type="OMA" id="ARIQIHH"/>
<dbReference type="EMBL" id="AACS02000009">
    <property type="protein sequence ID" value="EAU89208.1"/>
    <property type="molecule type" value="Genomic_DNA"/>
</dbReference>
<sequence>MSGKNVIVIVIGETGVGKSSLINSIAGGRPNYAQVNDSIVLTTQEVEAYTLDPWRPGSTLTLVDTPGFNNGTISDHTIWQQIDRWMRNQDKNALLGGILCIHDISQLRPRLSGVLKSVPRASLRPFLHVSFTTGIPITREKFRTNVDSLIGSVVGEGLLEASQFDREFGQLVSGRPPESLKGMVEDLLKGPPQPISSILYPSLILVLGETGVGKSTFINNVLGQPELASVSHGMDSGTSEIQKYTYIHPASGRSVVFVDTPGFNDAYIKDIKTLQNIRKFLRKPSVSVSRILALVNFDKFLLEFDKYVLGGIIYLHDIGQNRLRRSPSNPMSPSSLSTSTLAPLVHIAFTASKRISEATFQKNVRELREDSLSKLLVHGAKICTRGVGDMLTADDDLGDGGTTTTAGAGRKGRAARLVDEVLNERPMSIVDMRREFRQVGESVGGEAGWHPLKALTWLCWIRP</sequence>
<dbReference type="InterPro" id="IPR006073">
    <property type="entry name" value="GTP-bd"/>
</dbReference>
<dbReference type="SUPFAM" id="SSF52540">
    <property type="entry name" value="P-loop containing nucleoside triphosphate hydrolases"/>
    <property type="match status" value="2"/>
</dbReference>
<keyword evidence="9" id="KW-1002">Plastid outer membrane</keyword>
<keyword evidence="11" id="KW-0653">Protein transport</keyword>
<evidence type="ECO:0000256" key="7">
    <source>
        <dbReference type="ARBA" id="ARBA00022723"/>
    </source>
</evidence>
<dbReference type="KEGG" id="cci:CC1G_08615"/>
<dbReference type="InterPro" id="IPR027417">
    <property type="entry name" value="P-loop_NTPase"/>
</dbReference>
<evidence type="ECO:0000256" key="11">
    <source>
        <dbReference type="ARBA" id="ARBA00022927"/>
    </source>
</evidence>
<dbReference type="GeneID" id="6009154"/>
<evidence type="ECO:0000313" key="17">
    <source>
        <dbReference type="Proteomes" id="UP000001861"/>
    </source>
</evidence>
<keyword evidence="12" id="KW-1133">Transmembrane helix</keyword>
<dbReference type="GO" id="GO:0015031">
    <property type="term" value="P:protein transport"/>
    <property type="evidence" value="ECO:0007669"/>
    <property type="project" value="UniProtKB-KW"/>
</dbReference>
<dbReference type="PANTHER" id="PTHR10903">
    <property type="entry name" value="GTPASE, IMAP FAMILY MEMBER-RELATED"/>
    <property type="match status" value="1"/>
</dbReference>
<keyword evidence="17" id="KW-1185">Reference proteome</keyword>
<dbReference type="InParanoid" id="A8NCZ2"/>
<dbReference type="GO" id="GO:0016787">
    <property type="term" value="F:hydrolase activity"/>
    <property type="evidence" value="ECO:0007669"/>
    <property type="project" value="UniProtKB-KW"/>
</dbReference>
<keyword evidence="13" id="KW-0472">Membrane</keyword>
<feature type="domain" description="G" evidence="15">
    <location>
        <begin position="8"/>
        <end position="90"/>
    </location>
</feature>
<dbReference type="InterPro" id="IPR045058">
    <property type="entry name" value="GIMA/IAN/Toc"/>
</dbReference>
<evidence type="ECO:0000256" key="13">
    <source>
        <dbReference type="ARBA" id="ARBA00023136"/>
    </source>
</evidence>
<comment type="cofactor">
    <cofactor evidence="1">
        <name>Mg(2+)</name>
        <dbReference type="ChEBI" id="CHEBI:18420"/>
    </cofactor>
</comment>
<evidence type="ECO:0000256" key="2">
    <source>
        <dbReference type="ARBA" id="ARBA00004167"/>
    </source>
</evidence>
<dbReference type="CDD" id="cd00882">
    <property type="entry name" value="Ras_like_GTPase"/>
    <property type="match status" value="2"/>
</dbReference>
<dbReference type="InterPro" id="IPR025662">
    <property type="entry name" value="Sigma_54_int_dom_ATP-bd_1"/>
</dbReference>
<dbReference type="GO" id="GO:0046872">
    <property type="term" value="F:metal ion binding"/>
    <property type="evidence" value="ECO:0007669"/>
    <property type="project" value="UniProtKB-KW"/>
</dbReference>
<dbReference type="GO" id="GO:0005525">
    <property type="term" value="F:GTP binding"/>
    <property type="evidence" value="ECO:0007669"/>
    <property type="project" value="InterPro"/>
</dbReference>
<keyword evidence="5" id="KW-0934">Plastid</keyword>
<dbReference type="GO" id="GO:0016020">
    <property type="term" value="C:membrane"/>
    <property type="evidence" value="ECO:0007669"/>
    <property type="project" value="UniProtKB-SubCell"/>
</dbReference>
<keyword evidence="8" id="KW-0378">Hydrolase</keyword>
<organism evidence="16 17">
    <name type="scientific">Coprinopsis cinerea (strain Okayama-7 / 130 / ATCC MYA-4618 / FGSC 9003)</name>
    <name type="common">Inky cap fungus</name>
    <name type="synonym">Hormographiella aspergillata</name>
    <dbReference type="NCBI Taxonomy" id="240176"/>
    <lineage>
        <taxon>Eukaryota</taxon>
        <taxon>Fungi</taxon>
        <taxon>Dikarya</taxon>
        <taxon>Basidiomycota</taxon>
        <taxon>Agaricomycotina</taxon>
        <taxon>Agaricomycetes</taxon>
        <taxon>Agaricomycetidae</taxon>
        <taxon>Agaricales</taxon>
        <taxon>Agaricineae</taxon>
        <taxon>Psathyrellaceae</taxon>
        <taxon>Coprinopsis</taxon>
    </lineage>
</organism>
<evidence type="ECO:0000256" key="1">
    <source>
        <dbReference type="ARBA" id="ARBA00001946"/>
    </source>
</evidence>
<evidence type="ECO:0000256" key="14">
    <source>
        <dbReference type="ARBA" id="ARBA00024013"/>
    </source>
</evidence>
<gene>
    <name evidence="16" type="ORF">CC1G_08615</name>
</gene>
<evidence type="ECO:0000256" key="10">
    <source>
        <dbReference type="ARBA" id="ARBA00022842"/>
    </source>
</evidence>
<proteinExistence type="predicted"/>
<evidence type="ECO:0000256" key="5">
    <source>
        <dbReference type="ARBA" id="ARBA00022640"/>
    </source>
</evidence>
<protein>
    <recommendedName>
        <fullName evidence="15">G domain-containing protein</fullName>
    </recommendedName>
</protein>
<evidence type="ECO:0000256" key="4">
    <source>
        <dbReference type="ARBA" id="ARBA00022528"/>
    </source>
</evidence>
<dbReference type="AlphaFoldDB" id="A8NCZ2"/>
<keyword evidence="6" id="KW-0812">Transmembrane</keyword>
<keyword evidence="7" id="KW-0479">Metal-binding</keyword>
<evidence type="ECO:0000256" key="8">
    <source>
        <dbReference type="ARBA" id="ARBA00022801"/>
    </source>
</evidence>
<dbReference type="VEuPathDB" id="FungiDB:CC1G_08615"/>
<keyword evidence="4" id="KW-0150">Chloroplast</keyword>
<dbReference type="PROSITE" id="PS00675">
    <property type="entry name" value="SIGMA54_INTERACT_1"/>
    <property type="match status" value="2"/>
</dbReference>
<dbReference type="RefSeq" id="XP_001832665.1">
    <property type="nucleotide sequence ID" value="XM_001832613.1"/>
</dbReference>